<reference evidence="1" key="2">
    <citation type="submission" date="2025-08" db="UniProtKB">
        <authorList>
            <consortium name="Ensembl"/>
        </authorList>
    </citation>
    <scope>IDENTIFICATION</scope>
</reference>
<accession>A0AC11DN45</accession>
<proteinExistence type="predicted"/>
<reference evidence="1" key="3">
    <citation type="submission" date="2025-09" db="UniProtKB">
        <authorList>
            <consortium name="Ensembl"/>
        </authorList>
    </citation>
    <scope>IDENTIFICATION</scope>
</reference>
<name>A0AC11DN45_SHEEP</name>
<organism evidence="1">
    <name type="scientific">Ovis aries</name>
    <name type="common">Sheep</name>
    <dbReference type="NCBI Taxonomy" id="9940"/>
    <lineage>
        <taxon>Eukaryota</taxon>
        <taxon>Metazoa</taxon>
        <taxon>Chordata</taxon>
        <taxon>Craniata</taxon>
        <taxon>Vertebrata</taxon>
        <taxon>Euteleostomi</taxon>
        <taxon>Mammalia</taxon>
        <taxon>Eutheria</taxon>
        <taxon>Laurasiatheria</taxon>
        <taxon>Artiodactyla</taxon>
        <taxon>Ruminantia</taxon>
        <taxon>Pecora</taxon>
        <taxon>Bovidae</taxon>
        <taxon>Caprinae</taxon>
        <taxon>Ovis</taxon>
    </lineage>
</organism>
<dbReference type="Ensembl" id="ENSOART00020051723.1">
    <property type="protein sequence ID" value="ENSOARP00020046418.1"/>
    <property type="gene ID" value="ENSOARG00020005078.2"/>
</dbReference>
<sequence>MGDPGLQPRRCGGFSPDRKEHAKRCYPEANETGTEAEESTRPHSQESGEAFRGRGASWSLGACSLPVACGPSLGQKPLSLGRCFSWLGPQATAALGLRGVTLALFSSAEAAETVTFFLARCRPRGWAGVWAQPTTKTSRGPVWSPEDAMRKAGVAHSKSSKDMESHVFLKAKTRDEYLSLVARLIIHFRDIHNKKSQASVSDPMNALQSLTGGPTAGAAGLGLPTRGPGQALGGMGGLGAMGQPVPLSGQPPPGASGMAPHSMAVVSTAAPQTQLQLQQVALQQQQQQFQAQQQVALQQQQQQQQFQAQQSAMQQQFQAAVQQQQQLQQQQHLIKLHQQNQQQLQQQQLQRMAQLQLQQQQQQQALQAQPPIQQPPLQQPPPPPSQALPQQLQPPQHHQAPPQPPPQAQPQPQPLVSQAPALPGQMLYTQPQLKLVRAPMVVQQPHVQPQVPPQTAVPTAQASQAVGPGVQVSQSGLTVLSSPSPGQQAHTPQSMPPPPQPSPQPGPPSSQPSSNVSSGPAPSPSSFLPSPSPQPSQSPVTARTPQNFSVPSPGPLNTPVNPSSVMSPAGSSQAEEQQYLDKLKQLSKYIEPLRRMINKIDKNEDRKKDLSKMKSLLDILTDPSKRCPLKTLQKCEIALEKLRNDMAVPTPPPPPVPPTKQQYLCQPLLDAVLANIRSPVFNHSLYRTFVPAMTAIHGPPVTAPVVSTRKRKFEEDERQSIPNVLQGEVARLDPKFLVNLDPSHCSNNGAVHLICKLDDRDLPSVPPLELSVPADYPAQSPLWVNRQWQYDANPFLQSVHRCMTSRLLQLPDKHSVTALLNTWAQSVHQACLSAA</sequence>
<protein>
    <submittedName>
        <fullName evidence="1">Mediator complex subunit 15</fullName>
    </submittedName>
</protein>
<evidence type="ECO:0000313" key="1">
    <source>
        <dbReference type="Ensembl" id="ENSOARP00020046418.1"/>
    </source>
</evidence>
<reference evidence="1" key="1">
    <citation type="submission" date="2020-11" db="EMBL/GenBank/DDBJ databases">
        <authorList>
            <person name="Davenport K.M."/>
            <person name="Bickhart D.M."/>
            <person name="Smith T.P.L."/>
            <person name="Murdoch B.M."/>
            <person name="Rosen B.D."/>
        </authorList>
    </citation>
    <scope>NUCLEOTIDE SEQUENCE [LARGE SCALE GENOMIC DNA]</scope>
    <source>
        <strain evidence="1">OAR_USU_Benz2616</strain>
    </source>
</reference>
<gene>
    <name evidence="1" type="primary">MED15</name>
</gene>